<reference evidence="2" key="1">
    <citation type="journal article" date="2019" name="Int. J. Syst. Evol. Microbiol.">
        <title>The Global Catalogue of Microorganisms (GCM) 10K type strain sequencing project: providing services to taxonomists for standard genome sequencing and annotation.</title>
        <authorList>
            <consortium name="The Broad Institute Genomics Platform"/>
            <consortium name="The Broad Institute Genome Sequencing Center for Infectious Disease"/>
            <person name="Wu L."/>
            <person name="Ma J."/>
        </authorList>
    </citation>
    <scope>NUCLEOTIDE SEQUENCE [LARGE SCALE GENOMIC DNA]</scope>
    <source>
        <strain evidence="2">CCUG 61889</strain>
    </source>
</reference>
<accession>A0ABV8B0Q2</accession>
<keyword evidence="2" id="KW-1185">Reference proteome</keyword>
<dbReference type="RefSeq" id="WP_377914678.1">
    <property type="nucleotide sequence ID" value="NZ_JBHRZT010000043.1"/>
</dbReference>
<gene>
    <name evidence="1" type="ORF">ACFOU2_10040</name>
</gene>
<dbReference type="SUPFAM" id="SSF56059">
    <property type="entry name" value="Glutathione synthetase ATP-binding domain-like"/>
    <property type="match status" value="1"/>
</dbReference>
<dbReference type="EMBL" id="JBHRZT010000043">
    <property type="protein sequence ID" value="MFC3883823.1"/>
    <property type="molecule type" value="Genomic_DNA"/>
</dbReference>
<evidence type="ECO:0000313" key="1">
    <source>
        <dbReference type="EMBL" id="MFC3883823.1"/>
    </source>
</evidence>
<comment type="caution">
    <text evidence="1">The sequence shown here is derived from an EMBL/GenBank/DDBJ whole genome shotgun (WGS) entry which is preliminary data.</text>
</comment>
<proteinExistence type="predicted"/>
<organism evidence="1 2">
    <name type="scientific">Bacillus songklensis</name>
    <dbReference type="NCBI Taxonomy" id="1069116"/>
    <lineage>
        <taxon>Bacteria</taxon>
        <taxon>Bacillati</taxon>
        <taxon>Bacillota</taxon>
        <taxon>Bacilli</taxon>
        <taxon>Bacillales</taxon>
        <taxon>Bacillaceae</taxon>
        <taxon>Bacillus</taxon>
    </lineage>
</organism>
<dbReference type="InterPro" id="IPR026838">
    <property type="entry name" value="YheC/D"/>
</dbReference>
<dbReference type="Pfam" id="PF14398">
    <property type="entry name" value="ATPgrasp_YheCD"/>
    <property type="match status" value="1"/>
</dbReference>
<evidence type="ECO:0000313" key="2">
    <source>
        <dbReference type="Proteomes" id="UP001595752"/>
    </source>
</evidence>
<name>A0ABV8B0Q2_9BACI</name>
<dbReference type="Proteomes" id="UP001595752">
    <property type="component" value="Unassembled WGS sequence"/>
</dbReference>
<sequence>MISFGFLTIRPQQEHQYVTEMARRAHQYGITCYRFTPFCIRPEDELVYGEEYDTATNEWKEAAFPLPSFIYDRCFYKHDSISKRAKPIVQWLKMSPLTTFLGHGLPGKAEVYEALLNHPVLSSYIPRTEMAQSSSHIFQTLLKEKAILLKPNNGSQGKGIMAVSIYKKQVKVQSQFGKDLSEISFHDEASFHKWISRKLERVPLLIQPLLNICNYEGKPFDIRVLLQKEESGLWKEAGRGIRQAKNGHILTNISQGAEVLSFDEGLHGFPSSQRKFICEEIDSLIPLIPAALEKAFSPLFELGIDICIDRRGAIWILDMNSKPGRKIVLGTSPEKEEELYCRLLAYCRYLSQKALTV</sequence>
<protein>
    <submittedName>
        <fullName evidence="1">YheC/YheD family protein</fullName>
    </submittedName>
</protein>